<evidence type="ECO:0000313" key="2">
    <source>
        <dbReference type="Proteomes" id="UP000222831"/>
    </source>
</evidence>
<dbReference type="EMBL" id="AP017924">
    <property type="protein sequence ID" value="BAW19125.1"/>
    <property type="molecule type" value="Genomic_DNA"/>
</dbReference>
<accession>A0A1L7N0Y0</accession>
<protein>
    <submittedName>
        <fullName evidence="1">Uncharacterized protein</fullName>
    </submittedName>
</protein>
<reference evidence="1 2" key="1">
    <citation type="submission" date="2016-12" db="EMBL/GenBank/DDBJ databases">
        <title>Characterization of two jumbo phages RP12 and RP31 infecting the phytopathogen Ralstonia solanacearum.</title>
        <authorList>
            <person name="Kawasaki T."/>
            <person name="Yoshikawa G."/>
            <person name="Ogata H."/>
            <person name="Yamada T."/>
        </authorList>
    </citation>
    <scope>NUCLEOTIDE SEQUENCE [LARGE SCALE GENOMIC DNA]</scope>
    <source>
        <strain evidence="1 2">RP12</strain>
    </source>
</reference>
<dbReference type="GeneID" id="40074546"/>
<organism evidence="1 2">
    <name type="scientific">Ralstonia phage RP12</name>
    <dbReference type="NCBI Taxonomy" id="1923889"/>
    <lineage>
        <taxon>Viruses</taxon>
        <taxon>Duplodnaviria</taxon>
        <taxon>Heunggongvirae</taxon>
        <taxon>Uroviricota</taxon>
        <taxon>Caudoviricetes</taxon>
        <taxon>Chimalliviridae</taxon>
        <taxon>Ripduovirus</taxon>
        <taxon>Ripduovirus RP12</taxon>
    </lineage>
</organism>
<dbReference type="RefSeq" id="YP_009598844.1">
    <property type="nucleotide sequence ID" value="NC_041911.1"/>
</dbReference>
<dbReference type="KEGG" id="vg:40074546"/>
<proteinExistence type="predicted"/>
<dbReference type="Proteomes" id="UP000222831">
    <property type="component" value="Segment"/>
</dbReference>
<sequence>MTRATVTSRVTFDPGTVKNQVVSVHGQATVNQLAFKRVKAKVVSGKPLLTQRVKASVKLVAPGIVPVAATIASRCNFVKMSNGGGKGGGFHWR</sequence>
<evidence type="ECO:0000313" key="1">
    <source>
        <dbReference type="EMBL" id="BAW19125.1"/>
    </source>
</evidence>
<name>A0A1L7N0Y0_9CAUD</name>
<keyword evidence="2" id="KW-1185">Reference proteome</keyword>